<dbReference type="EMBL" id="FMAF01000006">
    <property type="protein sequence ID" value="SCB30516.1"/>
    <property type="molecule type" value="Genomic_DNA"/>
</dbReference>
<organism evidence="2 3">
    <name type="scientific">Rhizobium lusitanum</name>
    <dbReference type="NCBI Taxonomy" id="293958"/>
    <lineage>
        <taxon>Bacteria</taxon>
        <taxon>Pseudomonadati</taxon>
        <taxon>Pseudomonadota</taxon>
        <taxon>Alphaproteobacteria</taxon>
        <taxon>Hyphomicrobiales</taxon>
        <taxon>Rhizobiaceae</taxon>
        <taxon>Rhizobium/Agrobacterium group</taxon>
        <taxon>Rhizobium</taxon>
    </lineage>
</organism>
<feature type="region of interest" description="Disordered" evidence="1">
    <location>
        <begin position="1"/>
        <end position="22"/>
    </location>
</feature>
<protein>
    <submittedName>
        <fullName evidence="2">Uncharacterized protein</fullName>
    </submittedName>
</protein>
<dbReference type="OrthoDB" id="9931646at2"/>
<gene>
    <name evidence="2" type="ORF">GA0061101_106119</name>
</gene>
<name>A0A1C3VRV3_9HYPH</name>
<sequence length="66" mass="7679">MTSNICAARQIQRREANPDPVGDEWLDDFRRLFEDEFPEPECEAARAVEGVGHQRVESNRYQENEA</sequence>
<evidence type="ECO:0000256" key="1">
    <source>
        <dbReference type="SAM" id="MobiDB-lite"/>
    </source>
</evidence>
<dbReference type="RefSeq" id="WP_092574023.1">
    <property type="nucleotide sequence ID" value="NZ_FMAF01000006.1"/>
</dbReference>
<dbReference type="Proteomes" id="UP000199205">
    <property type="component" value="Unassembled WGS sequence"/>
</dbReference>
<evidence type="ECO:0000313" key="2">
    <source>
        <dbReference type="EMBL" id="SCB30516.1"/>
    </source>
</evidence>
<evidence type="ECO:0000313" key="3">
    <source>
        <dbReference type="Proteomes" id="UP000199205"/>
    </source>
</evidence>
<accession>A0A1C3VRV3</accession>
<dbReference type="AlphaFoldDB" id="A0A1C3VRV3"/>
<reference evidence="2 3" key="1">
    <citation type="submission" date="2016-08" db="EMBL/GenBank/DDBJ databases">
        <authorList>
            <person name="Seilhamer J.J."/>
        </authorList>
    </citation>
    <scope>NUCLEOTIDE SEQUENCE [LARGE SCALE GENOMIC DNA]</scope>
    <source>
        <strain evidence="2 3">P1-7</strain>
    </source>
</reference>
<proteinExistence type="predicted"/>